<reference evidence="2" key="2">
    <citation type="journal article" date="2021" name="Microbiome">
        <title>Successional dynamics and alternative stable states in a saline activated sludge microbial community over 9 years.</title>
        <authorList>
            <person name="Wang Y."/>
            <person name="Ye J."/>
            <person name="Ju F."/>
            <person name="Liu L."/>
            <person name="Boyd J.A."/>
            <person name="Deng Y."/>
            <person name="Parks D.H."/>
            <person name="Jiang X."/>
            <person name="Yin X."/>
            <person name="Woodcroft B.J."/>
            <person name="Tyson G.W."/>
            <person name="Hugenholtz P."/>
            <person name="Polz M.F."/>
            <person name="Zhang T."/>
        </authorList>
    </citation>
    <scope>NUCLEOTIDE SEQUENCE</scope>
    <source>
        <strain evidence="2">HKST-UBA02</strain>
    </source>
</reference>
<sequence length="124" mass="13808">MSLNRYATKRDLNERPIVDALRAVGATVVQLDKPVDLLVGFRRETFLLEVKQPKGRLTDDQEEFFVEWQGGQLFTVRSVEQALACIGATSQSRVNDNRESWETGPHGVSIGPRIPAADSQGEPK</sequence>
<comment type="caution">
    <text evidence="2">The sequence shown here is derived from an EMBL/GenBank/DDBJ whole genome shotgun (WGS) entry which is preliminary data.</text>
</comment>
<dbReference type="Gene3D" id="3.40.1350.10">
    <property type="match status" value="1"/>
</dbReference>
<dbReference type="AlphaFoldDB" id="A0A956SIJ5"/>
<name>A0A956SIJ5_UNCEI</name>
<reference evidence="2" key="1">
    <citation type="submission" date="2020-04" db="EMBL/GenBank/DDBJ databases">
        <authorList>
            <person name="Zhang T."/>
        </authorList>
    </citation>
    <scope>NUCLEOTIDE SEQUENCE</scope>
    <source>
        <strain evidence="2">HKST-UBA02</strain>
    </source>
</reference>
<evidence type="ECO:0000313" key="3">
    <source>
        <dbReference type="Proteomes" id="UP000739538"/>
    </source>
</evidence>
<evidence type="ECO:0008006" key="4">
    <source>
        <dbReference type="Google" id="ProtNLM"/>
    </source>
</evidence>
<accession>A0A956SIJ5</accession>
<evidence type="ECO:0000313" key="2">
    <source>
        <dbReference type="EMBL" id="MCA9759608.1"/>
    </source>
</evidence>
<dbReference type="EMBL" id="JAGQHS010000408">
    <property type="protein sequence ID" value="MCA9759608.1"/>
    <property type="molecule type" value="Genomic_DNA"/>
</dbReference>
<dbReference type="InterPro" id="IPR011856">
    <property type="entry name" value="tRNA_endonuc-like_dom_sf"/>
</dbReference>
<dbReference type="GO" id="GO:0003676">
    <property type="term" value="F:nucleic acid binding"/>
    <property type="evidence" value="ECO:0007669"/>
    <property type="project" value="InterPro"/>
</dbReference>
<organism evidence="2 3">
    <name type="scientific">Eiseniibacteriota bacterium</name>
    <dbReference type="NCBI Taxonomy" id="2212470"/>
    <lineage>
        <taxon>Bacteria</taxon>
        <taxon>Candidatus Eiseniibacteriota</taxon>
    </lineage>
</organism>
<protein>
    <recommendedName>
        <fullName evidence="4">VRR-NUC domain-containing protein</fullName>
    </recommendedName>
</protein>
<evidence type="ECO:0000256" key="1">
    <source>
        <dbReference type="SAM" id="MobiDB-lite"/>
    </source>
</evidence>
<dbReference type="Proteomes" id="UP000739538">
    <property type="component" value="Unassembled WGS sequence"/>
</dbReference>
<feature type="region of interest" description="Disordered" evidence="1">
    <location>
        <begin position="93"/>
        <end position="124"/>
    </location>
</feature>
<proteinExistence type="predicted"/>
<gene>
    <name evidence="2" type="ORF">KDA27_27680</name>
</gene>